<accession>A0A2T6KRY9</accession>
<sequence length="363" mass="38188">MFKGRRVRAVGTMSGTSLDGVDAAVLDTDGVDIFGFGQVGYRAYSEDEQEILRAHLGLWPANGVEQAARIVEEAHIALLKDFADVDLIGFHGQTLAHDPAAGRTHQAGDGNRLAQVLQRPVVWDFRTEDMRCGGQGAPLAPFYHFALAKWLGLTAPVVFLNLGGVGNITWVDPAIASPELPGALLAFDTGPANAPMNDVMRSRHGLAYDVGGALAATGQPAAQVLAAFAAHPYFDAMPPKSLDRDAFADLIAQTKALNDADAMRTLLQAAVDGVVRAMHHCPARPCRVLVVGGGRKNETMMSTLDAALDCEVGAIETVGLDGDMIEAQAFAYLAVRVAKGLPTSAPGTTSVTHPVFGGQIGKT</sequence>
<organism evidence="2 3">
    <name type="scientific">Yoonia sediminilitoris</name>
    <dbReference type="NCBI Taxonomy" id="1286148"/>
    <lineage>
        <taxon>Bacteria</taxon>
        <taxon>Pseudomonadati</taxon>
        <taxon>Pseudomonadota</taxon>
        <taxon>Alphaproteobacteria</taxon>
        <taxon>Rhodobacterales</taxon>
        <taxon>Paracoccaceae</taxon>
        <taxon>Yoonia</taxon>
    </lineage>
</organism>
<dbReference type="Gene3D" id="3.30.420.40">
    <property type="match status" value="2"/>
</dbReference>
<evidence type="ECO:0000256" key="1">
    <source>
        <dbReference type="ARBA" id="ARBA00023277"/>
    </source>
</evidence>
<dbReference type="AlphaFoldDB" id="A0A2T6KRY9"/>
<proteinExistence type="predicted"/>
<dbReference type="NCBIfam" id="NF007141">
    <property type="entry name" value="PRK09585.1-5"/>
    <property type="match status" value="1"/>
</dbReference>
<dbReference type="GO" id="GO:0016301">
    <property type="term" value="F:kinase activity"/>
    <property type="evidence" value="ECO:0007669"/>
    <property type="project" value="UniProtKB-KW"/>
</dbReference>
<dbReference type="GO" id="GO:0005524">
    <property type="term" value="F:ATP binding"/>
    <property type="evidence" value="ECO:0007669"/>
    <property type="project" value="InterPro"/>
</dbReference>
<keyword evidence="3" id="KW-1185">Reference proteome</keyword>
<dbReference type="GO" id="GO:0006040">
    <property type="term" value="P:amino sugar metabolic process"/>
    <property type="evidence" value="ECO:0007669"/>
    <property type="project" value="InterPro"/>
</dbReference>
<dbReference type="RefSeq" id="WP_108384961.1">
    <property type="nucleotide sequence ID" value="NZ_QBUD01000001.1"/>
</dbReference>
<keyword evidence="1" id="KW-0119">Carbohydrate metabolism</keyword>
<dbReference type="OrthoDB" id="9763949at2"/>
<name>A0A2T6KRY9_9RHOB</name>
<keyword evidence="2" id="KW-0808">Transferase</keyword>
<protein>
    <submittedName>
        <fullName evidence="2">Anhydro-N-acetylmuramic acid kinase</fullName>
    </submittedName>
</protein>
<dbReference type="GO" id="GO:0016773">
    <property type="term" value="F:phosphotransferase activity, alcohol group as acceptor"/>
    <property type="evidence" value="ECO:0007669"/>
    <property type="project" value="InterPro"/>
</dbReference>
<dbReference type="SUPFAM" id="SSF53067">
    <property type="entry name" value="Actin-like ATPase domain"/>
    <property type="match status" value="1"/>
</dbReference>
<evidence type="ECO:0000313" key="2">
    <source>
        <dbReference type="EMBL" id="PUB19321.1"/>
    </source>
</evidence>
<gene>
    <name evidence="2" type="ORF">C8N45_101918</name>
</gene>
<keyword evidence="2" id="KW-0418">Kinase</keyword>
<dbReference type="PANTHER" id="PTHR30605:SF0">
    <property type="entry name" value="ANHYDRO-N-ACETYLMURAMIC ACID KINASE"/>
    <property type="match status" value="1"/>
</dbReference>
<evidence type="ECO:0000313" key="3">
    <source>
        <dbReference type="Proteomes" id="UP000244523"/>
    </source>
</evidence>
<reference evidence="2 3" key="1">
    <citation type="submission" date="2018-04" db="EMBL/GenBank/DDBJ databases">
        <title>Genomic Encyclopedia of Archaeal and Bacterial Type Strains, Phase II (KMG-II): from individual species to whole genera.</title>
        <authorList>
            <person name="Goeker M."/>
        </authorList>
    </citation>
    <scope>NUCLEOTIDE SEQUENCE [LARGE SCALE GENOMIC DNA]</scope>
    <source>
        <strain evidence="2 3">DSM 29955</strain>
    </source>
</reference>
<dbReference type="Proteomes" id="UP000244523">
    <property type="component" value="Unassembled WGS sequence"/>
</dbReference>
<dbReference type="EMBL" id="QBUD01000001">
    <property type="protein sequence ID" value="PUB19321.1"/>
    <property type="molecule type" value="Genomic_DNA"/>
</dbReference>
<comment type="caution">
    <text evidence="2">The sequence shown here is derived from an EMBL/GenBank/DDBJ whole genome shotgun (WGS) entry which is preliminary data.</text>
</comment>
<dbReference type="PANTHER" id="PTHR30605">
    <property type="entry name" value="ANHYDRO-N-ACETYLMURAMIC ACID KINASE"/>
    <property type="match status" value="1"/>
</dbReference>
<dbReference type="InterPro" id="IPR005338">
    <property type="entry name" value="Anhydro_N_Ac-Mur_kinase"/>
</dbReference>
<dbReference type="InterPro" id="IPR043129">
    <property type="entry name" value="ATPase_NBD"/>
</dbReference>
<dbReference type="GO" id="GO:0009254">
    <property type="term" value="P:peptidoglycan turnover"/>
    <property type="evidence" value="ECO:0007669"/>
    <property type="project" value="InterPro"/>
</dbReference>
<dbReference type="Pfam" id="PF03702">
    <property type="entry name" value="AnmK"/>
    <property type="match status" value="1"/>
</dbReference>